<dbReference type="Proteomes" id="UP000245464">
    <property type="component" value="Chromosome 1"/>
</dbReference>
<sequence>MRAGGNGVKYTAYIYVNPIDTEFGIAHISVHPFACFKYASPRFANSFAKTISATLSNYGWSNNVLKLRSTFSIV</sequence>
<dbReference type="AlphaFoldDB" id="A0A834S7Y9"/>
<organism evidence="1 2">
    <name type="scientific">Pyrenophora tritici-repentis</name>
    <dbReference type="NCBI Taxonomy" id="45151"/>
    <lineage>
        <taxon>Eukaryota</taxon>
        <taxon>Fungi</taxon>
        <taxon>Dikarya</taxon>
        <taxon>Ascomycota</taxon>
        <taxon>Pezizomycotina</taxon>
        <taxon>Dothideomycetes</taxon>
        <taxon>Pleosporomycetidae</taxon>
        <taxon>Pleosporales</taxon>
        <taxon>Pleosporineae</taxon>
        <taxon>Pleosporaceae</taxon>
        <taxon>Pyrenophora</taxon>
    </lineage>
</organism>
<dbReference type="KEGG" id="ptrr:90954054"/>
<reference evidence="1 2" key="1">
    <citation type="journal article" date="2018" name="BMC Genomics">
        <title>Comparative genomics of the wheat fungal pathogen Pyrenophora tritici-repentis reveals chromosomal variations and genome plasticity.</title>
        <authorList>
            <person name="Moolhuijzen P."/>
            <person name="See P.T."/>
            <person name="Hane J.K."/>
            <person name="Shi G."/>
            <person name="Liu Z."/>
            <person name="Oliver R.P."/>
            <person name="Moffat C.S."/>
        </authorList>
    </citation>
    <scope>NUCLEOTIDE SEQUENCE [LARGE SCALE GENOMIC DNA]</scope>
    <source>
        <strain evidence="1">M4</strain>
    </source>
</reference>
<protein>
    <submittedName>
        <fullName evidence="1">Uncharacterized protein</fullName>
    </submittedName>
</protein>
<gene>
    <name evidence="1" type="ORF">PtrM4_014540</name>
</gene>
<evidence type="ECO:0000313" key="2">
    <source>
        <dbReference type="Proteomes" id="UP000245464"/>
    </source>
</evidence>
<proteinExistence type="predicted"/>
<comment type="caution">
    <text evidence="1">The sequence shown here is derived from an EMBL/GenBank/DDBJ whole genome shotgun (WGS) entry which is preliminary data.</text>
</comment>
<dbReference type="EMBL" id="NQIK02000001">
    <property type="protein sequence ID" value="KAF7577214.1"/>
    <property type="molecule type" value="Genomic_DNA"/>
</dbReference>
<accession>A0A834S7Y9</accession>
<name>A0A834S7Y9_9PLEO</name>
<dbReference type="GeneID" id="90954054"/>
<dbReference type="RefSeq" id="XP_065965346.1">
    <property type="nucleotide sequence ID" value="XM_066103144.1"/>
</dbReference>
<evidence type="ECO:0000313" key="1">
    <source>
        <dbReference type="EMBL" id="KAF7577214.1"/>
    </source>
</evidence>